<reference evidence="4 5" key="1">
    <citation type="journal article" date="2015" name="Microbiome">
        <title>Genomic resolution of linkages in carbon, nitrogen, and sulfur cycling among widespread estuary sediment bacteria.</title>
        <authorList>
            <person name="Baker B.J."/>
            <person name="Lazar C.S."/>
            <person name="Teske A.P."/>
            <person name="Dick G.J."/>
        </authorList>
    </citation>
    <scope>NUCLEOTIDE SEQUENCE [LARGE SCALE GENOMIC DNA]</scope>
    <source>
        <strain evidence="4">SM23_60</strain>
    </source>
</reference>
<evidence type="ECO:0000313" key="4">
    <source>
        <dbReference type="EMBL" id="KPK68598.1"/>
    </source>
</evidence>
<sequence>MRAFLAVEIPLHVRKHVWRIIEDEKQKDVPIKWVKLENMHITLKFLGEIDEKQQADISRVVTQIVGQHESFAVSLKDIGCFPNPKYPRVVWVGIENGNEALCTLAREIDEQFVRLGFKQEKRFHPHITIARMRKPCVIDDILRHTIVTDTFKAEAVVFFKSTLMPQGPLYEPLETFPLRGVKSQH</sequence>
<feature type="domain" description="Phosphoesterase HXTX" evidence="3">
    <location>
        <begin position="96"/>
        <end position="170"/>
    </location>
</feature>
<name>A0A0S8G6T8_UNCW3</name>
<dbReference type="InterPro" id="IPR014051">
    <property type="entry name" value="Phosphoesterase_HXTX"/>
</dbReference>
<dbReference type="PANTHER" id="PTHR35561">
    <property type="entry name" value="RNA 2',3'-CYCLIC PHOSPHODIESTERASE"/>
    <property type="match status" value="1"/>
</dbReference>
<dbReference type="NCBIfam" id="TIGR02258">
    <property type="entry name" value="2_5_ligase"/>
    <property type="match status" value="1"/>
</dbReference>
<comment type="function">
    <text evidence="2">Hydrolyzes RNA 2',3'-cyclic phosphodiester to an RNA 2'-phosphomonoester.</text>
</comment>
<proteinExistence type="inferred from homology"/>
<dbReference type="HAMAP" id="MF_01940">
    <property type="entry name" value="RNA_CPDase"/>
    <property type="match status" value="1"/>
</dbReference>
<keyword evidence="1 2" id="KW-0378">Hydrolase</keyword>
<feature type="active site" description="Proton donor" evidence="2">
    <location>
        <position position="40"/>
    </location>
</feature>
<dbReference type="SUPFAM" id="SSF55144">
    <property type="entry name" value="LigT-like"/>
    <property type="match status" value="1"/>
</dbReference>
<evidence type="ECO:0000256" key="2">
    <source>
        <dbReference type="HAMAP-Rule" id="MF_01940"/>
    </source>
</evidence>
<dbReference type="Pfam" id="PF02834">
    <property type="entry name" value="LigT_PEase"/>
    <property type="match status" value="2"/>
</dbReference>
<comment type="catalytic activity">
    <reaction evidence="2">
        <text>a 3'-end 2',3'-cyclophospho-ribonucleotide-RNA + H2O = a 3'-end 2'-phospho-ribonucleotide-RNA + H(+)</text>
        <dbReference type="Rhea" id="RHEA:11828"/>
        <dbReference type="Rhea" id="RHEA-COMP:10464"/>
        <dbReference type="Rhea" id="RHEA-COMP:17353"/>
        <dbReference type="ChEBI" id="CHEBI:15377"/>
        <dbReference type="ChEBI" id="CHEBI:15378"/>
        <dbReference type="ChEBI" id="CHEBI:83064"/>
        <dbReference type="ChEBI" id="CHEBI:173113"/>
        <dbReference type="EC" id="3.1.4.58"/>
    </reaction>
</comment>
<dbReference type="EC" id="3.1.4.58" evidence="2"/>
<comment type="caution">
    <text evidence="4">The sequence shown here is derived from an EMBL/GenBank/DDBJ whole genome shotgun (WGS) entry which is preliminary data.</text>
</comment>
<feature type="short sequence motif" description="HXTX 2" evidence="2">
    <location>
        <begin position="126"/>
        <end position="129"/>
    </location>
</feature>
<gene>
    <name evidence="4" type="ORF">AMJ87_11680</name>
</gene>
<dbReference type="Gene3D" id="3.90.1140.10">
    <property type="entry name" value="Cyclic phosphodiesterase"/>
    <property type="match status" value="1"/>
</dbReference>
<dbReference type="EMBL" id="LJUO01000160">
    <property type="protein sequence ID" value="KPK68598.1"/>
    <property type="molecule type" value="Genomic_DNA"/>
</dbReference>
<dbReference type="GO" id="GO:0008664">
    <property type="term" value="F:RNA 2',3'-cyclic 3'-phosphodiesterase activity"/>
    <property type="evidence" value="ECO:0007669"/>
    <property type="project" value="UniProtKB-EC"/>
</dbReference>
<evidence type="ECO:0000313" key="5">
    <source>
        <dbReference type="Proteomes" id="UP000051096"/>
    </source>
</evidence>
<dbReference type="GO" id="GO:0004113">
    <property type="term" value="F:2',3'-cyclic-nucleotide 3'-phosphodiesterase activity"/>
    <property type="evidence" value="ECO:0007669"/>
    <property type="project" value="InterPro"/>
</dbReference>
<organism evidence="4 5">
    <name type="scientific">candidate division WOR_3 bacterium SM23_60</name>
    <dbReference type="NCBI Taxonomy" id="1703780"/>
    <lineage>
        <taxon>Bacteria</taxon>
        <taxon>Bacteria division WOR-3</taxon>
    </lineage>
</organism>
<evidence type="ECO:0000256" key="1">
    <source>
        <dbReference type="ARBA" id="ARBA00022801"/>
    </source>
</evidence>
<dbReference type="InterPro" id="IPR004175">
    <property type="entry name" value="RNA_CPDase"/>
</dbReference>
<dbReference type="PANTHER" id="PTHR35561:SF1">
    <property type="entry name" value="RNA 2',3'-CYCLIC PHOSPHODIESTERASE"/>
    <property type="match status" value="1"/>
</dbReference>
<feature type="short sequence motif" description="HXTX 1" evidence="2">
    <location>
        <begin position="40"/>
        <end position="43"/>
    </location>
</feature>
<dbReference type="AlphaFoldDB" id="A0A0S8G6T8"/>
<feature type="active site" description="Proton acceptor" evidence="2">
    <location>
        <position position="126"/>
    </location>
</feature>
<dbReference type="PATRIC" id="fig|1703780.3.peg.1881"/>
<dbReference type="InterPro" id="IPR009097">
    <property type="entry name" value="Cyclic_Pdiesterase"/>
</dbReference>
<comment type="similarity">
    <text evidence="2">Belongs to the 2H phosphoesterase superfamily. ThpR family.</text>
</comment>
<dbReference type="Proteomes" id="UP000051096">
    <property type="component" value="Unassembled WGS sequence"/>
</dbReference>
<evidence type="ECO:0000259" key="3">
    <source>
        <dbReference type="Pfam" id="PF02834"/>
    </source>
</evidence>
<accession>A0A0S8G6T8</accession>
<feature type="domain" description="Phosphoesterase HXTX" evidence="3">
    <location>
        <begin position="23"/>
        <end position="91"/>
    </location>
</feature>
<protein>
    <recommendedName>
        <fullName evidence="2">RNA 2',3'-cyclic phosphodiesterase</fullName>
        <shortName evidence="2">RNA 2',3'-CPDase</shortName>
        <ecNumber evidence="2">3.1.4.58</ecNumber>
    </recommendedName>
</protein>